<proteinExistence type="predicted"/>
<evidence type="ECO:0000313" key="1">
    <source>
        <dbReference type="EMBL" id="KAH3835383.1"/>
    </source>
</evidence>
<keyword evidence="2" id="KW-1185">Reference proteome</keyword>
<reference evidence="1" key="1">
    <citation type="journal article" date="2019" name="bioRxiv">
        <title>The Genome of the Zebra Mussel, Dreissena polymorpha: A Resource for Invasive Species Research.</title>
        <authorList>
            <person name="McCartney M.A."/>
            <person name="Auch B."/>
            <person name="Kono T."/>
            <person name="Mallez S."/>
            <person name="Zhang Y."/>
            <person name="Obille A."/>
            <person name="Becker A."/>
            <person name="Abrahante J.E."/>
            <person name="Garbe J."/>
            <person name="Badalamenti J.P."/>
            <person name="Herman A."/>
            <person name="Mangelson H."/>
            <person name="Liachko I."/>
            <person name="Sullivan S."/>
            <person name="Sone E.D."/>
            <person name="Koren S."/>
            <person name="Silverstein K.A.T."/>
            <person name="Beckman K.B."/>
            <person name="Gohl D.M."/>
        </authorList>
    </citation>
    <scope>NUCLEOTIDE SEQUENCE</scope>
    <source>
        <strain evidence="1">Duluth1</strain>
        <tissue evidence="1">Whole animal</tissue>
    </source>
</reference>
<organism evidence="1 2">
    <name type="scientific">Dreissena polymorpha</name>
    <name type="common">Zebra mussel</name>
    <name type="synonym">Mytilus polymorpha</name>
    <dbReference type="NCBI Taxonomy" id="45954"/>
    <lineage>
        <taxon>Eukaryota</taxon>
        <taxon>Metazoa</taxon>
        <taxon>Spiralia</taxon>
        <taxon>Lophotrochozoa</taxon>
        <taxon>Mollusca</taxon>
        <taxon>Bivalvia</taxon>
        <taxon>Autobranchia</taxon>
        <taxon>Heteroconchia</taxon>
        <taxon>Euheterodonta</taxon>
        <taxon>Imparidentia</taxon>
        <taxon>Neoheterodontei</taxon>
        <taxon>Myida</taxon>
        <taxon>Dreissenoidea</taxon>
        <taxon>Dreissenidae</taxon>
        <taxon>Dreissena</taxon>
    </lineage>
</organism>
<comment type="caution">
    <text evidence="1">The sequence shown here is derived from an EMBL/GenBank/DDBJ whole genome shotgun (WGS) entry which is preliminary data.</text>
</comment>
<reference evidence="1" key="2">
    <citation type="submission" date="2020-11" db="EMBL/GenBank/DDBJ databases">
        <authorList>
            <person name="McCartney M.A."/>
            <person name="Auch B."/>
            <person name="Kono T."/>
            <person name="Mallez S."/>
            <person name="Becker A."/>
            <person name="Gohl D.M."/>
            <person name="Silverstein K.A.T."/>
            <person name="Koren S."/>
            <person name="Bechman K.B."/>
            <person name="Herman A."/>
            <person name="Abrahante J.E."/>
            <person name="Garbe J."/>
        </authorList>
    </citation>
    <scope>NUCLEOTIDE SEQUENCE</scope>
    <source>
        <strain evidence="1">Duluth1</strain>
        <tissue evidence="1">Whole animal</tissue>
    </source>
</reference>
<accession>A0A9D4K9C5</accession>
<name>A0A9D4K9C5_DREPO</name>
<sequence>MREFKCHHVAVALLFGYKRASKTDIKCSWIKRPKSASPKKTVTMAEMYLPNQPGYSSALDYGRGATDTGCTSASPG</sequence>
<dbReference type="AlphaFoldDB" id="A0A9D4K9C5"/>
<protein>
    <submittedName>
        <fullName evidence="1">Uncharacterized protein</fullName>
    </submittedName>
</protein>
<evidence type="ECO:0000313" key="2">
    <source>
        <dbReference type="Proteomes" id="UP000828390"/>
    </source>
</evidence>
<gene>
    <name evidence="1" type="ORF">DPMN_108729</name>
</gene>
<dbReference type="Proteomes" id="UP000828390">
    <property type="component" value="Unassembled WGS sequence"/>
</dbReference>
<dbReference type="EMBL" id="JAIWYP010000004">
    <property type="protein sequence ID" value="KAH3835383.1"/>
    <property type="molecule type" value="Genomic_DNA"/>
</dbReference>